<evidence type="ECO:0000313" key="1">
    <source>
        <dbReference type="EMBL" id="BBO34473.1"/>
    </source>
</evidence>
<gene>
    <name evidence="1" type="ORF">PLANPX_4085</name>
</gene>
<dbReference type="KEGG" id="lpav:PLANPX_4085"/>
<dbReference type="Proteomes" id="UP000326837">
    <property type="component" value="Chromosome"/>
</dbReference>
<dbReference type="AlphaFoldDB" id="A0A5K7XJQ7"/>
<reference evidence="2" key="1">
    <citation type="submission" date="2019-10" db="EMBL/GenBank/DDBJ databases">
        <title>Lacipirellula parvula gen. nov., sp. nov., representing a lineage of planctomycetes widespread in freshwater anoxic habitats, and description of the family Lacipirellulaceae.</title>
        <authorList>
            <person name="Dedysh S.N."/>
            <person name="Kulichevskaya I.S."/>
            <person name="Beletsky A.V."/>
            <person name="Rakitin A.L."/>
            <person name="Mardanov A.V."/>
            <person name="Ivanova A.A."/>
            <person name="Saltykova V.X."/>
            <person name="Rijpstra W.I.C."/>
            <person name="Sinninghe Damste J.S."/>
            <person name="Ravin N.V."/>
        </authorList>
    </citation>
    <scope>NUCLEOTIDE SEQUENCE [LARGE SCALE GENOMIC DNA]</scope>
    <source>
        <strain evidence="2">PX69</strain>
    </source>
</reference>
<protein>
    <submittedName>
        <fullName evidence="1">Uncharacterized protein</fullName>
    </submittedName>
</protein>
<evidence type="ECO:0000313" key="2">
    <source>
        <dbReference type="Proteomes" id="UP000326837"/>
    </source>
</evidence>
<keyword evidence="2" id="KW-1185">Reference proteome</keyword>
<proteinExistence type="predicted"/>
<accession>A0A5K7XJQ7</accession>
<name>A0A5K7XJQ7_9BACT</name>
<sequence length="160" mass="17987">MRITYDPSARLRFGIELDGALVQHLSREKVVEYLRGRGFRHKKIREAIKLAKSEGIAVAVARAAALKQFIDANCHVVDGAMIPFREFYGRFLASLPKDDRYFWSRYRVSHALPPKHPSGCGTANQKFVANLSWEPMTPGPPLIAVPGKKSHGRARVLVHQ</sequence>
<dbReference type="RefSeq" id="WP_152100040.1">
    <property type="nucleotide sequence ID" value="NZ_AP021861.1"/>
</dbReference>
<organism evidence="1 2">
    <name type="scientific">Lacipirellula parvula</name>
    <dbReference type="NCBI Taxonomy" id="2650471"/>
    <lineage>
        <taxon>Bacteria</taxon>
        <taxon>Pseudomonadati</taxon>
        <taxon>Planctomycetota</taxon>
        <taxon>Planctomycetia</taxon>
        <taxon>Pirellulales</taxon>
        <taxon>Lacipirellulaceae</taxon>
        <taxon>Lacipirellula</taxon>
    </lineage>
</organism>
<dbReference type="EMBL" id="AP021861">
    <property type="protein sequence ID" value="BBO34473.1"/>
    <property type="molecule type" value="Genomic_DNA"/>
</dbReference>